<dbReference type="InterPro" id="IPR011009">
    <property type="entry name" value="Kinase-like_dom_sf"/>
</dbReference>
<comment type="catalytic activity">
    <reaction evidence="6">
        <text>L-threonyl-[protein] + ATP = O-phospho-L-threonyl-[protein] + ADP + H(+)</text>
        <dbReference type="Rhea" id="RHEA:46608"/>
        <dbReference type="Rhea" id="RHEA-COMP:11060"/>
        <dbReference type="Rhea" id="RHEA-COMP:11605"/>
        <dbReference type="ChEBI" id="CHEBI:15378"/>
        <dbReference type="ChEBI" id="CHEBI:30013"/>
        <dbReference type="ChEBI" id="CHEBI:30616"/>
        <dbReference type="ChEBI" id="CHEBI:61977"/>
        <dbReference type="ChEBI" id="CHEBI:456216"/>
        <dbReference type="EC" id="2.7.11.1"/>
    </reaction>
</comment>
<feature type="cross-link" description="Glycyl lysine isopeptide (Lys-Gly) (interchain with G-Cter in SUMO2)" evidence="10">
    <location>
        <position position="41"/>
    </location>
</feature>
<keyword evidence="13" id="KW-1185">Reference proteome</keyword>
<reference evidence="12 13" key="1">
    <citation type="submission" date="2018-11" db="EMBL/GenBank/DDBJ databases">
        <authorList>
            <consortium name="Pathogen Informatics"/>
        </authorList>
    </citation>
    <scope>NUCLEOTIDE SEQUENCE [LARGE SCALE GENOMIC DNA]</scope>
    <source>
        <strain>Denwood</strain>
        <strain evidence="13">Zambia</strain>
    </source>
</reference>
<gene>
    <name evidence="12" type="ORF">SMTD_LOCUS1663</name>
</gene>
<evidence type="ECO:0000256" key="1">
    <source>
        <dbReference type="ARBA" id="ARBA00022527"/>
    </source>
</evidence>
<feature type="binding site" evidence="9">
    <location>
        <begin position="43"/>
        <end position="44"/>
    </location>
    <ligand>
        <name>ATP</name>
        <dbReference type="ChEBI" id="CHEBI:30616"/>
    </ligand>
</feature>
<dbReference type="InterPro" id="IPR030616">
    <property type="entry name" value="Aur-like"/>
</dbReference>
<organism evidence="12 13">
    <name type="scientific">Schistosoma mattheei</name>
    <dbReference type="NCBI Taxonomy" id="31246"/>
    <lineage>
        <taxon>Eukaryota</taxon>
        <taxon>Metazoa</taxon>
        <taxon>Spiralia</taxon>
        <taxon>Lophotrochozoa</taxon>
        <taxon>Platyhelminthes</taxon>
        <taxon>Trematoda</taxon>
        <taxon>Digenea</taxon>
        <taxon>Strigeidida</taxon>
        <taxon>Schistosomatoidea</taxon>
        <taxon>Schistosomatidae</taxon>
        <taxon>Schistosoma</taxon>
    </lineage>
</organism>
<feature type="active site" description="Proton acceptor" evidence="8">
    <location>
        <position position="39"/>
    </location>
</feature>
<dbReference type="Gene3D" id="1.10.510.10">
    <property type="entry name" value="Transferase(Phosphotransferase) domain 1"/>
    <property type="match status" value="1"/>
</dbReference>
<dbReference type="Proteomes" id="UP000269396">
    <property type="component" value="Unassembled WGS sequence"/>
</dbReference>
<evidence type="ECO:0000256" key="10">
    <source>
        <dbReference type="PIRSR" id="PIRSR630616-3"/>
    </source>
</evidence>
<comment type="catalytic activity">
    <reaction evidence="7">
        <text>L-seryl-[protein] + ATP = O-phospho-L-seryl-[protein] + ADP + H(+)</text>
        <dbReference type="Rhea" id="RHEA:17989"/>
        <dbReference type="Rhea" id="RHEA-COMP:9863"/>
        <dbReference type="Rhea" id="RHEA-COMP:11604"/>
        <dbReference type="ChEBI" id="CHEBI:15378"/>
        <dbReference type="ChEBI" id="CHEBI:29999"/>
        <dbReference type="ChEBI" id="CHEBI:30616"/>
        <dbReference type="ChEBI" id="CHEBI:83421"/>
        <dbReference type="ChEBI" id="CHEBI:456216"/>
        <dbReference type="EC" id="2.7.11.1"/>
    </reaction>
</comment>
<evidence type="ECO:0000256" key="4">
    <source>
        <dbReference type="ARBA" id="ARBA00022777"/>
    </source>
</evidence>
<feature type="domain" description="Protein kinase" evidence="11">
    <location>
        <begin position="1"/>
        <end position="52"/>
    </location>
</feature>
<keyword evidence="3 9" id="KW-0547">Nucleotide-binding</keyword>
<proteinExistence type="predicted"/>
<dbReference type="AlphaFoldDB" id="A0A3P7XYN2"/>
<dbReference type="SUPFAM" id="SSF56112">
    <property type="entry name" value="Protein kinase-like (PK-like)"/>
    <property type="match status" value="1"/>
</dbReference>
<sequence>MFDGITQATKFTEPIAAGIVSDLASALFYLHCRSIVHRDLKPENILVSFNSF</sequence>
<dbReference type="InterPro" id="IPR008271">
    <property type="entry name" value="Ser/Thr_kinase_AS"/>
</dbReference>
<evidence type="ECO:0000259" key="11">
    <source>
        <dbReference type="PROSITE" id="PS50011"/>
    </source>
</evidence>
<keyword evidence="2" id="KW-0808">Transferase</keyword>
<evidence type="ECO:0000256" key="7">
    <source>
        <dbReference type="ARBA" id="ARBA00048679"/>
    </source>
</evidence>
<keyword evidence="4" id="KW-0418">Kinase</keyword>
<protein>
    <recommendedName>
        <fullName evidence="11">Protein kinase domain-containing protein</fullName>
    </recommendedName>
</protein>
<name>A0A3P7XYN2_9TREM</name>
<dbReference type="InterPro" id="IPR000719">
    <property type="entry name" value="Prot_kinase_dom"/>
</dbReference>
<evidence type="ECO:0000313" key="13">
    <source>
        <dbReference type="Proteomes" id="UP000269396"/>
    </source>
</evidence>
<evidence type="ECO:0000313" key="12">
    <source>
        <dbReference type="EMBL" id="VDO80290.1"/>
    </source>
</evidence>
<accession>A0A3P7XYN2</accession>
<dbReference type="PROSITE" id="PS50011">
    <property type="entry name" value="PROTEIN_KINASE_DOM"/>
    <property type="match status" value="1"/>
</dbReference>
<evidence type="ECO:0000256" key="9">
    <source>
        <dbReference type="PIRSR" id="PIRSR630616-2"/>
    </source>
</evidence>
<evidence type="ECO:0000256" key="6">
    <source>
        <dbReference type="ARBA" id="ARBA00047899"/>
    </source>
</evidence>
<dbReference type="Pfam" id="PF00069">
    <property type="entry name" value="Pkinase"/>
    <property type="match status" value="1"/>
</dbReference>
<evidence type="ECO:0000256" key="5">
    <source>
        <dbReference type="ARBA" id="ARBA00022840"/>
    </source>
</evidence>
<dbReference type="PROSITE" id="PS00108">
    <property type="entry name" value="PROTEIN_KINASE_ST"/>
    <property type="match status" value="1"/>
</dbReference>
<dbReference type="PANTHER" id="PTHR24350">
    <property type="entry name" value="SERINE/THREONINE-PROTEIN KINASE IAL-RELATED"/>
    <property type="match status" value="1"/>
</dbReference>
<evidence type="ECO:0000256" key="8">
    <source>
        <dbReference type="PIRSR" id="PIRSR630616-1"/>
    </source>
</evidence>
<dbReference type="GO" id="GO:0004674">
    <property type="term" value="F:protein serine/threonine kinase activity"/>
    <property type="evidence" value="ECO:0007669"/>
    <property type="project" value="UniProtKB-KW"/>
</dbReference>
<keyword evidence="1" id="KW-0723">Serine/threonine-protein kinase</keyword>
<dbReference type="EMBL" id="UZAL01001938">
    <property type="protein sequence ID" value="VDO80290.1"/>
    <property type="molecule type" value="Genomic_DNA"/>
</dbReference>
<keyword evidence="5 9" id="KW-0067">ATP-binding</keyword>
<dbReference type="GO" id="GO:0005524">
    <property type="term" value="F:ATP binding"/>
    <property type="evidence" value="ECO:0007669"/>
    <property type="project" value="UniProtKB-KW"/>
</dbReference>
<evidence type="ECO:0000256" key="2">
    <source>
        <dbReference type="ARBA" id="ARBA00022679"/>
    </source>
</evidence>
<evidence type="ECO:0000256" key="3">
    <source>
        <dbReference type="ARBA" id="ARBA00022741"/>
    </source>
</evidence>